<evidence type="ECO:0000256" key="1">
    <source>
        <dbReference type="ARBA" id="ARBA00022679"/>
    </source>
</evidence>
<dbReference type="InterPro" id="IPR050951">
    <property type="entry name" value="Retrovirus_Pol_polyprotein"/>
</dbReference>
<dbReference type="PROSITE" id="PS50158">
    <property type="entry name" value="ZF_CCHC"/>
    <property type="match status" value="2"/>
</dbReference>
<dbReference type="SMART" id="SM00513">
    <property type="entry name" value="SAP"/>
    <property type="match status" value="1"/>
</dbReference>
<dbReference type="InterPro" id="IPR043502">
    <property type="entry name" value="DNA/RNA_pol_sf"/>
</dbReference>
<keyword evidence="2" id="KW-0548">Nucleotidyltransferase</keyword>
<keyword evidence="4" id="KW-0255">Endonuclease</keyword>
<evidence type="ECO:0000259" key="9">
    <source>
        <dbReference type="PROSITE" id="PS50878"/>
    </source>
</evidence>
<keyword evidence="4" id="KW-0378">Hydrolase</keyword>
<feature type="domain" description="Reverse transcriptase" evidence="9">
    <location>
        <begin position="612"/>
        <end position="792"/>
    </location>
</feature>
<keyword evidence="3" id="KW-0540">Nuclease</keyword>
<dbReference type="Gene3D" id="3.30.70.270">
    <property type="match status" value="2"/>
</dbReference>
<accession>A0A3L8DSS9</accession>
<dbReference type="SMART" id="SM00343">
    <property type="entry name" value="ZnF_C2HC"/>
    <property type="match status" value="2"/>
</dbReference>
<dbReference type="SUPFAM" id="SSF56672">
    <property type="entry name" value="DNA/RNA polymerases"/>
    <property type="match status" value="1"/>
</dbReference>
<evidence type="ECO:0000259" key="7">
    <source>
        <dbReference type="PROSITE" id="PS50158"/>
    </source>
</evidence>
<evidence type="ECO:0000256" key="2">
    <source>
        <dbReference type="ARBA" id="ARBA00022695"/>
    </source>
</evidence>
<dbReference type="GO" id="GO:0003676">
    <property type="term" value="F:nucleic acid binding"/>
    <property type="evidence" value="ECO:0007669"/>
    <property type="project" value="InterPro"/>
</dbReference>
<organism evidence="10 11">
    <name type="scientific">Ooceraea biroi</name>
    <name type="common">Clonal raider ant</name>
    <name type="synonym">Cerapachys biroi</name>
    <dbReference type="NCBI Taxonomy" id="2015173"/>
    <lineage>
        <taxon>Eukaryota</taxon>
        <taxon>Metazoa</taxon>
        <taxon>Ecdysozoa</taxon>
        <taxon>Arthropoda</taxon>
        <taxon>Hexapoda</taxon>
        <taxon>Insecta</taxon>
        <taxon>Pterygota</taxon>
        <taxon>Neoptera</taxon>
        <taxon>Endopterygota</taxon>
        <taxon>Hymenoptera</taxon>
        <taxon>Apocrita</taxon>
        <taxon>Aculeata</taxon>
        <taxon>Formicoidea</taxon>
        <taxon>Formicidae</taxon>
        <taxon>Dorylinae</taxon>
        <taxon>Ooceraea</taxon>
    </lineage>
</organism>
<dbReference type="Pfam" id="PF00078">
    <property type="entry name" value="RVT_1"/>
    <property type="match status" value="1"/>
</dbReference>
<feature type="region of interest" description="Disordered" evidence="6">
    <location>
        <begin position="43"/>
        <end position="74"/>
    </location>
</feature>
<dbReference type="GO" id="GO:0071897">
    <property type="term" value="P:DNA biosynthetic process"/>
    <property type="evidence" value="ECO:0007669"/>
    <property type="project" value="UniProtKB-ARBA"/>
</dbReference>
<gene>
    <name evidence="10" type="ORF">DMN91_003682</name>
</gene>
<sequence length="867" mass="98582">MERSNLEQLTLEELKDEAARYGLPNQGSRNSLIDAIMTHLERNGRTSERTEPVAGPSGEAVGTRSDGAAVKVSRPPDSTLMLTQMMAALSRLMQQQQQVTQLLQTLSAVPRESPSRSTPSGVVSRRTAEGWSSGPAIQAIASQIPEFAGAEEDNVSAWVRRVDKVAEVHQASDGVILLTASSRLTKSARRWYDVQGGIVIESWQGLRAELTKIFDRKMPFYKVMQKVEARKWLSGKESFDDYAIDKLGLMHRVDLKEVDKVHLLVSGIQQSSLRATALSLGEETIEGFLARMRSITQSVAEQERKPAAAGSAARSKEIQCHNCGKKGHSPRECSAETQCFYCKQKGHRRYECPSLKKKDQRPATKPPAAAVQVAASVDEEPKETVAMVQTELPRLVLSDPVVQVCKMMGENCELTALIDTGSPVSFVKLSAYNQYVRDKNVLLKPSNRNLRNLSDQILEIDGIVRVEISLRQLPDTKFEVDLYVLKDNSFQGDIILGREFIKEEKLTLVYEPSARDDNTVNLFSFLPLCVNDEESESSLEQIIENSVIDFDHKVKDKLIETVFEIDRNQYSPVNDNYTVQVRLKDSSVYAYAPRRFAQAERVEIREIIDDLLKRGIIQPSVSSYCARVVLVKKRNGKTRLCIDLRPLNLRVFKQKYPFPVMEECFAQLSNKKVFTLIDLKDSFHQIKVHVSSTQYFAFATPDGQYEYTCLPFGYCEAPAEFQKRLRQILEKLIREGKILLYIDDVFIATETIEQNLGILKEVMIILKRYGFELNYKKCSFLKRKIEFLGYLVSADGITLSQRHTEAVENYKPPRDKLQLRRFLGFTNYFRRFIKDYAAKAKQLQNLLKKDVDFNLSNESMKFFELLM</sequence>
<evidence type="ECO:0000313" key="10">
    <source>
        <dbReference type="EMBL" id="RLU23477.1"/>
    </source>
</evidence>
<dbReference type="CDD" id="cd00303">
    <property type="entry name" value="retropepsin_like"/>
    <property type="match status" value="1"/>
</dbReference>
<feature type="domain" description="SAP" evidence="8">
    <location>
        <begin position="6"/>
        <end position="40"/>
    </location>
</feature>
<dbReference type="PANTHER" id="PTHR37984:SF5">
    <property type="entry name" value="PROTEIN NYNRIN-LIKE"/>
    <property type="match status" value="1"/>
</dbReference>
<dbReference type="SUPFAM" id="SSF57756">
    <property type="entry name" value="Retrovirus zinc finger-like domains"/>
    <property type="match status" value="1"/>
</dbReference>
<dbReference type="SUPFAM" id="SSF68906">
    <property type="entry name" value="SAP domain"/>
    <property type="match status" value="1"/>
</dbReference>
<dbReference type="Proteomes" id="UP000279307">
    <property type="component" value="Chromosome 4"/>
</dbReference>
<dbReference type="OrthoDB" id="8060624at2759"/>
<evidence type="ECO:0000256" key="3">
    <source>
        <dbReference type="ARBA" id="ARBA00022722"/>
    </source>
</evidence>
<evidence type="ECO:0000256" key="4">
    <source>
        <dbReference type="ARBA" id="ARBA00022759"/>
    </source>
</evidence>
<dbReference type="Gene3D" id="3.10.10.10">
    <property type="entry name" value="HIV Type 1 Reverse Transcriptase, subunit A, domain 1"/>
    <property type="match status" value="1"/>
</dbReference>
<dbReference type="InterPro" id="IPR021109">
    <property type="entry name" value="Peptidase_aspartic_dom_sf"/>
</dbReference>
<keyword evidence="5" id="KW-0863">Zinc-finger</keyword>
<feature type="domain" description="CCHC-type" evidence="7">
    <location>
        <begin position="339"/>
        <end position="354"/>
    </location>
</feature>
<dbReference type="PANTHER" id="PTHR37984">
    <property type="entry name" value="PROTEIN CBG26694"/>
    <property type="match status" value="1"/>
</dbReference>
<dbReference type="InterPro" id="IPR036875">
    <property type="entry name" value="Znf_CCHC_sf"/>
</dbReference>
<dbReference type="InterPro" id="IPR003034">
    <property type="entry name" value="SAP_dom"/>
</dbReference>
<dbReference type="EMBL" id="QOIP01000004">
    <property type="protein sequence ID" value="RLU23477.1"/>
    <property type="molecule type" value="Genomic_DNA"/>
</dbReference>
<evidence type="ECO:0000256" key="6">
    <source>
        <dbReference type="SAM" id="MobiDB-lite"/>
    </source>
</evidence>
<comment type="caution">
    <text evidence="10">The sequence shown here is derived from an EMBL/GenBank/DDBJ whole genome shotgun (WGS) entry which is preliminary data.</text>
</comment>
<dbReference type="GO" id="GO:0008270">
    <property type="term" value="F:zinc ion binding"/>
    <property type="evidence" value="ECO:0007669"/>
    <property type="project" value="UniProtKB-KW"/>
</dbReference>
<dbReference type="Gene3D" id="4.10.60.10">
    <property type="entry name" value="Zinc finger, CCHC-type"/>
    <property type="match status" value="1"/>
</dbReference>
<feature type="domain" description="CCHC-type" evidence="7">
    <location>
        <begin position="320"/>
        <end position="333"/>
    </location>
</feature>
<dbReference type="CDD" id="cd01647">
    <property type="entry name" value="RT_LTR"/>
    <property type="match status" value="1"/>
</dbReference>
<dbReference type="InterPro" id="IPR000477">
    <property type="entry name" value="RT_dom"/>
</dbReference>
<dbReference type="Pfam" id="PF02037">
    <property type="entry name" value="SAP"/>
    <property type="match status" value="1"/>
</dbReference>
<evidence type="ECO:0008006" key="12">
    <source>
        <dbReference type="Google" id="ProtNLM"/>
    </source>
</evidence>
<dbReference type="InterPro" id="IPR001878">
    <property type="entry name" value="Znf_CCHC"/>
</dbReference>
<dbReference type="GO" id="GO:0004519">
    <property type="term" value="F:endonuclease activity"/>
    <property type="evidence" value="ECO:0007669"/>
    <property type="project" value="UniProtKB-KW"/>
</dbReference>
<reference evidence="10 11" key="1">
    <citation type="journal article" date="2018" name="Genome Res.">
        <title>The genomic architecture and molecular evolution of ant odorant receptors.</title>
        <authorList>
            <person name="McKenzie S.K."/>
            <person name="Kronauer D.J.C."/>
        </authorList>
    </citation>
    <scope>NUCLEOTIDE SEQUENCE [LARGE SCALE GENOMIC DNA]</scope>
    <source>
        <strain evidence="10">Clonal line C1</strain>
    </source>
</reference>
<keyword evidence="5" id="KW-0479">Metal-binding</keyword>
<dbReference type="InterPro" id="IPR036361">
    <property type="entry name" value="SAP_dom_sf"/>
</dbReference>
<keyword evidence="1" id="KW-0808">Transferase</keyword>
<dbReference type="Gene3D" id="2.40.70.10">
    <property type="entry name" value="Acid Proteases"/>
    <property type="match status" value="1"/>
</dbReference>
<evidence type="ECO:0000256" key="5">
    <source>
        <dbReference type="PROSITE-ProRule" id="PRU00047"/>
    </source>
</evidence>
<feature type="region of interest" description="Disordered" evidence="6">
    <location>
        <begin position="107"/>
        <end position="130"/>
    </location>
</feature>
<dbReference type="InterPro" id="IPR043128">
    <property type="entry name" value="Rev_trsase/Diguanyl_cyclase"/>
</dbReference>
<protein>
    <recommendedName>
        <fullName evidence="12">Reverse transcriptase</fullName>
    </recommendedName>
</protein>
<proteinExistence type="predicted"/>
<evidence type="ECO:0000313" key="11">
    <source>
        <dbReference type="Proteomes" id="UP000279307"/>
    </source>
</evidence>
<evidence type="ECO:0000259" key="8">
    <source>
        <dbReference type="PROSITE" id="PS50800"/>
    </source>
</evidence>
<keyword evidence="5" id="KW-0862">Zinc</keyword>
<dbReference type="PROSITE" id="PS50878">
    <property type="entry name" value="RT_POL"/>
    <property type="match status" value="1"/>
</dbReference>
<dbReference type="AlphaFoldDB" id="A0A3L8DSS9"/>
<name>A0A3L8DSS9_OOCBI</name>
<dbReference type="PROSITE" id="PS50800">
    <property type="entry name" value="SAP"/>
    <property type="match status" value="1"/>
</dbReference>
<dbReference type="GO" id="GO:0016779">
    <property type="term" value="F:nucleotidyltransferase activity"/>
    <property type="evidence" value="ECO:0007669"/>
    <property type="project" value="UniProtKB-KW"/>
</dbReference>